<comment type="caution">
    <text evidence="1">The sequence shown here is derived from an EMBL/GenBank/DDBJ whole genome shotgun (WGS) entry which is preliminary data.</text>
</comment>
<evidence type="ECO:0000313" key="1">
    <source>
        <dbReference type="EMBL" id="POR46268.1"/>
    </source>
</evidence>
<name>A0A2S4LV07_9HYPH</name>
<proteinExistence type="predicted"/>
<organism evidence="1 2">
    <name type="scientific">Bosea psychrotolerans</name>
    <dbReference type="NCBI Taxonomy" id="1871628"/>
    <lineage>
        <taxon>Bacteria</taxon>
        <taxon>Pseudomonadati</taxon>
        <taxon>Pseudomonadota</taxon>
        <taxon>Alphaproteobacteria</taxon>
        <taxon>Hyphomicrobiales</taxon>
        <taxon>Boseaceae</taxon>
        <taxon>Bosea</taxon>
    </lineage>
</organism>
<evidence type="ECO:0000313" key="2">
    <source>
        <dbReference type="Proteomes" id="UP000236919"/>
    </source>
</evidence>
<dbReference type="Proteomes" id="UP000236919">
    <property type="component" value="Unassembled WGS sequence"/>
</dbReference>
<dbReference type="Gene3D" id="2.40.30.170">
    <property type="match status" value="1"/>
</dbReference>
<gene>
    <name evidence="1" type="ORF">CYD53_12650</name>
</gene>
<dbReference type="EMBL" id="PQFZ01000026">
    <property type="protein sequence ID" value="POR46268.1"/>
    <property type="molecule type" value="Genomic_DNA"/>
</dbReference>
<accession>A0A2S4LV07</accession>
<keyword evidence="2" id="KW-1185">Reference proteome</keyword>
<reference evidence="1 2" key="1">
    <citation type="submission" date="2018-01" db="EMBL/GenBank/DDBJ databases">
        <title>Genomic Encyclopedia of Type Strains, Phase III (KMG-III): the genomes of soil and plant-associated and newly described type strains.</title>
        <authorList>
            <person name="Whitman W."/>
        </authorList>
    </citation>
    <scope>NUCLEOTIDE SEQUENCE [LARGE SCALE GENOMIC DNA]</scope>
    <source>
        <strain evidence="1 2">1131</strain>
    </source>
</reference>
<dbReference type="AlphaFoldDB" id="A0A2S4LV07"/>
<sequence length="81" mass="8906">MATTRPPPNSPSKLGQPVSFTVDALRHQAPTGHIQDFSPATGSEFRVLKADNATGNFTKIVLRLEAFLPCSRPARHNCDYR</sequence>
<protein>
    <submittedName>
        <fullName evidence="1">Uncharacterized protein</fullName>
    </submittedName>
</protein>